<sequence>MDSIVAQQQTDEQIVAQHLAGQRCAECAPRGGCMRMLRVIRRRQARADLAADLAARTGVTGW</sequence>
<reference evidence="1 2" key="1">
    <citation type="submission" date="2021-01" db="EMBL/GenBank/DDBJ databases">
        <title>Whole genome shotgun sequence of Plantactinospora mayteni NBRC 109088.</title>
        <authorList>
            <person name="Komaki H."/>
            <person name="Tamura T."/>
        </authorList>
    </citation>
    <scope>NUCLEOTIDE SEQUENCE [LARGE SCALE GENOMIC DNA]</scope>
    <source>
        <strain evidence="1 2">NBRC 109088</strain>
    </source>
</reference>
<dbReference type="RefSeq" id="WP_203855886.1">
    <property type="nucleotide sequence ID" value="NZ_BAAAZQ010000002.1"/>
</dbReference>
<name>A0ABQ4EJ45_9ACTN</name>
<gene>
    <name evidence="1" type="ORF">Pma05_07900</name>
</gene>
<evidence type="ECO:0000313" key="1">
    <source>
        <dbReference type="EMBL" id="GIG94217.1"/>
    </source>
</evidence>
<proteinExistence type="predicted"/>
<dbReference type="Proteomes" id="UP000621500">
    <property type="component" value="Unassembled WGS sequence"/>
</dbReference>
<dbReference type="EMBL" id="BONX01000004">
    <property type="protein sequence ID" value="GIG94217.1"/>
    <property type="molecule type" value="Genomic_DNA"/>
</dbReference>
<protein>
    <submittedName>
        <fullName evidence="1">Uncharacterized protein</fullName>
    </submittedName>
</protein>
<comment type="caution">
    <text evidence="1">The sequence shown here is derived from an EMBL/GenBank/DDBJ whole genome shotgun (WGS) entry which is preliminary data.</text>
</comment>
<keyword evidence="2" id="KW-1185">Reference proteome</keyword>
<accession>A0ABQ4EJ45</accession>
<organism evidence="1 2">
    <name type="scientific">Plantactinospora mayteni</name>
    <dbReference type="NCBI Taxonomy" id="566021"/>
    <lineage>
        <taxon>Bacteria</taxon>
        <taxon>Bacillati</taxon>
        <taxon>Actinomycetota</taxon>
        <taxon>Actinomycetes</taxon>
        <taxon>Micromonosporales</taxon>
        <taxon>Micromonosporaceae</taxon>
        <taxon>Plantactinospora</taxon>
    </lineage>
</organism>
<evidence type="ECO:0000313" key="2">
    <source>
        <dbReference type="Proteomes" id="UP000621500"/>
    </source>
</evidence>